<proteinExistence type="inferred from homology"/>
<name>A0A9E7ZTM5_9HYPH</name>
<keyword evidence="2 5" id="KW-0378">Hydrolase</keyword>
<comment type="similarity">
    <text evidence="1">Belongs to the 'GDXG' lipolytic enzyme family.</text>
</comment>
<evidence type="ECO:0000256" key="1">
    <source>
        <dbReference type="ARBA" id="ARBA00010515"/>
    </source>
</evidence>
<feature type="active site" evidence="3">
    <location>
        <position position="160"/>
    </location>
</feature>
<dbReference type="EMBL" id="CP102775">
    <property type="protein sequence ID" value="UZF90139.1"/>
    <property type="molecule type" value="Genomic_DNA"/>
</dbReference>
<keyword evidence="5" id="KW-0614">Plasmid</keyword>
<dbReference type="InterPro" id="IPR050300">
    <property type="entry name" value="GDXG_lipolytic_enzyme"/>
</dbReference>
<evidence type="ECO:0000259" key="4">
    <source>
        <dbReference type="Pfam" id="PF07859"/>
    </source>
</evidence>
<dbReference type="PANTHER" id="PTHR48081:SF8">
    <property type="entry name" value="ALPHA_BETA HYDROLASE FOLD-3 DOMAIN-CONTAINING PROTEIN-RELATED"/>
    <property type="match status" value="1"/>
</dbReference>
<dbReference type="GO" id="GO:0016787">
    <property type="term" value="F:hydrolase activity"/>
    <property type="evidence" value="ECO:0007669"/>
    <property type="project" value="UniProtKB-KW"/>
</dbReference>
<dbReference type="PROSITE" id="PS01174">
    <property type="entry name" value="LIPASE_GDXG_SER"/>
    <property type="match status" value="1"/>
</dbReference>
<dbReference type="PANTHER" id="PTHR48081">
    <property type="entry name" value="AB HYDROLASE SUPERFAMILY PROTEIN C4A8.06C"/>
    <property type="match status" value="1"/>
</dbReference>
<protein>
    <submittedName>
        <fullName evidence="5">Alpha/beta hydrolase</fullName>
    </submittedName>
</protein>
<dbReference type="Gene3D" id="3.40.50.1820">
    <property type="entry name" value="alpha/beta hydrolase"/>
    <property type="match status" value="1"/>
</dbReference>
<feature type="domain" description="Alpha/beta hydrolase fold-3" evidence="4">
    <location>
        <begin position="82"/>
        <end position="288"/>
    </location>
</feature>
<geneLocation type="plasmid" evidence="5">
    <name>pNBC436</name>
</geneLocation>
<accession>A0A9E7ZTM5</accession>
<evidence type="ECO:0000313" key="5">
    <source>
        <dbReference type="EMBL" id="UZF90139.1"/>
    </source>
</evidence>
<dbReference type="AlphaFoldDB" id="A0A9E7ZTM5"/>
<evidence type="ECO:0000256" key="2">
    <source>
        <dbReference type="ARBA" id="ARBA00022801"/>
    </source>
</evidence>
<organism evidence="5">
    <name type="scientific">Bosea sp. NBC_00436</name>
    <dbReference type="NCBI Taxonomy" id="2969620"/>
    <lineage>
        <taxon>Bacteria</taxon>
        <taxon>Pseudomonadati</taxon>
        <taxon>Pseudomonadota</taxon>
        <taxon>Alphaproteobacteria</taxon>
        <taxon>Hyphomicrobiales</taxon>
        <taxon>Boseaceae</taxon>
        <taxon>Bosea</taxon>
    </lineage>
</organism>
<dbReference type="InterPro" id="IPR033140">
    <property type="entry name" value="Lipase_GDXG_put_SER_AS"/>
</dbReference>
<sequence length="326" mass="35811">MPAKERLDSQVQLVLEKLNAARAVPAEQCEPRELRRRAWGWTEFTGVPEPVASIANRFVSGPSADIPVRVYAPSGEGPLPALVYFHGGGWVVNNLDIVDAPCRMLANRTRCVVISVGYQKAPEHKFPTALHDAYAAFAWVSENARSLNVDPALIGVAGDSAGGNLAIGTCLLGRAQGAVVPAFQLLLYPALDPTLASASMQRFSEGYMLTASALRHYWDLYLRDRRDWSNPLAAPLGALDPEKFPPTVLITAELDPLRDEGHAFGERLACAGVQIVARQYDGMIHGFMWMAGRVDMTKQMFNDVGVDMNQIINRLRTGSWRPARTW</sequence>
<dbReference type="SUPFAM" id="SSF53474">
    <property type="entry name" value="alpha/beta-Hydrolases"/>
    <property type="match status" value="1"/>
</dbReference>
<dbReference type="InterPro" id="IPR013094">
    <property type="entry name" value="AB_hydrolase_3"/>
</dbReference>
<reference evidence="5" key="1">
    <citation type="submission" date="2022-08" db="EMBL/GenBank/DDBJ databases">
        <title>Complete Genome Sequences of 2 Bosea sp. soil isolates.</title>
        <authorList>
            <person name="Alvarez Arevalo M."/>
            <person name="Sterndorff E.B."/>
            <person name="Faurdal D."/>
            <person name="Joergensen T.S."/>
            <person name="Weber T."/>
        </authorList>
    </citation>
    <scope>NUCLEOTIDE SEQUENCE</scope>
    <source>
        <strain evidence="5">NBC_00436</strain>
        <plasmid evidence="5">pNBC436</plasmid>
    </source>
</reference>
<dbReference type="InterPro" id="IPR029058">
    <property type="entry name" value="AB_hydrolase_fold"/>
</dbReference>
<gene>
    <name evidence="5" type="ORF">NWE54_26715</name>
</gene>
<evidence type="ECO:0000256" key="3">
    <source>
        <dbReference type="PROSITE-ProRule" id="PRU10038"/>
    </source>
</evidence>
<dbReference type="Pfam" id="PF07859">
    <property type="entry name" value="Abhydrolase_3"/>
    <property type="match status" value="1"/>
</dbReference>